<reference evidence="9" key="1">
    <citation type="journal article" date="2014" name="Int. J. Syst. Evol. Microbiol.">
        <title>Complete genome sequence of Corynebacterium casei LMG S-19264T (=DSM 44701T), isolated from a smear-ripened cheese.</title>
        <authorList>
            <consortium name="US DOE Joint Genome Institute (JGI-PGF)"/>
            <person name="Walter F."/>
            <person name="Albersmeier A."/>
            <person name="Kalinowski J."/>
            <person name="Ruckert C."/>
        </authorList>
    </citation>
    <scope>NUCLEOTIDE SEQUENCE</scope>
    <source>
        <strain evidence="9">CGMCC 4.7138</strain>
    </source>
</reference>
<comment type="caution">
    <text evidence="9">The sequence shown here is derived from an EMBL/GenBank/DDBJ whole genome shotgun (WGS) entry which is preliminary data.</text>
</comment>
<feature type="transmembrane region" description="Helical" evidence="6">
    <location>
        <begin position="102"/>
        <end position="124"/>
    </location>
</feature>
<dbReference type="PANTHER" id="PTHR43229">
    <property type="entry name" value="NODULATION PROTEIN J"/>
    <property type="match status" value="1"/>
</dbReference>
<proteinExistence type="inferred from homology"/>
<dbReference type="PIRSF" id="PIRSF006648">
    <property type="entry name" value="DrrB"/>
    <property type="match status" value="1"/>
</dbReference>
<evidence type="ECO:0000313" key="9">
    <source>
        <dbReference type="EMBL" id="GGO05404.1"/>
    </source>
</evidence>
<dbReference type="GO" id="GO:0046677">
    <property type="term" value="P:response to antibiotic"/>
    <property type="evidence" value="ECO:0007669"/>
    <property type="project" value="UniProtKB-KW"/>
</dbReference>
<dbReference type="Pfam" id="PF01061">
    <property type="entry name" value="ABC2_membrane"/>
    <property type="match status" value="1"/>
</dbReference>
<dbReference type="InterPro" id="IPR051784">
    <property type="entry name" value="Nod_factor_ABC_transporter"/>
</dbReference>
<feature type="compositionally biased region" description="Low complexity" evidence="7">
    <location>
        <begin position="1"/>
        <end position="27"/>
    </location>
</feature>
<keyword evidence="5" id="KW-0046">Antibiotic resistance</keyword>
<sequence length="298" mass="32069">MSTTTESTNTPGSTTTTQNGTTTENGTSFAPASETLGAVLAPGTRPPRPSALSASLTFGWRAMLKIKHVPEQLFDVTAFPIMMTLMFTYLFGGALAGSPTEYLQFLLPGIMVTSVVMITMYTGVEVNKDIEKGVFDRFRTLPIWRPSTMVGYLLGDAFRYTMAATVILVVGLVLGFRPQGGVAGVLGAIALLVAFSFAFSWIWTMFGLLLRSEKSVMGVSMLVLFPLTFLSNVYVDPQTMPGWLQAFVGVNPISHLVSAARSLMAGSPDTGEITWVLVCGAVSIAVFGALTMRLYNRK</sequence>
<dbReference type="OrthoDB" id="8988363at2"/>
<feature type="domain" description="ABC transmembrane type-2" evidence="8">
    <location>
        <begin position="71"/>
        <end position="298"/>
    </location>
</feature>
<feature type="transmembrane region" description="Helical" evidence="6">
    <location>
        <begin position="73"/>
        <end position="96"/>
    </location>
</feature>
<feature type="transmembrane region" description="Helical" evidence="6">
    <location>
        <begin position="157"/>
        <end position="176"/>
    </location>
</feature>
<dbReference type="InterPro" id="IPR047817">
    <property type="entry name" value="ABC2_TM_bact-type"/>
</dbReference>
<feature type="transmembrane region" description="Helical" evidence="6">
    <location>
        <begin position="182"/>
        <end position="203"/>
    </location>
</feature>
<feature type="transmembrane region" description="Helical" evidence="6">
    <location>
        <begin position="215"/>
        <end position="235"/>
    </location>
</feature>
<organism evidence="9 10">
    <name type="scientific">Microbispora bryophytorum</name>
    <dbReference type="NCBI Taxonomy" id="1460882"/>
    <lineage>
        <taxon>Bacteria</taxon>
        <taxon>Bacillati</taxon>
        <taxon>Actinomycetota</taxon>
        <taxon>Actinomycetes</taxon>
        <taxon>Streptosporangiales</taxon>
        <taxon>Streptosporangiaceae</taxon>
        <taxon>Microbispora</taxon>
    </lineage>
</organism>
<comment type="similarity">
    <text evidence="6">Belongs to the ABC-2 integral membrane protein family.</text>
</comment>
<evidence type="ECO:0000256" key="1">
    <source>
        <dbReference type="ARBA" id="ARBA00004141"/>
    </source>
</evidence>
<keyword evidence="6" id="KW-1003">Cell membrane</keyword>
<evidence type="ECO:0000313" key="10">
    <source>
        <dbReference type="Proteomes" id="UP000653480"/>
    </source>
</evidence>
<dbReference type="GO" id="GO:0140359">
    <property type="term" value="F:ABC-type transporter activity"/>
    <property type="evidence" value="ECO:0007669"/>
    <property type="project" value="InterPro"/>
</dbReference>
<feature type="region of interest" description="Disordered" evidence="7">
    <location>
        <begin position="1"/>
        <end position="29"/>
    </location>
</feature>
<dbReference type="PANTHER" id="PTHR43229:SF2">
    <property type="entry name" value="NODULATION PROTEIN J"/>
    <property type="match status" value="1"/>
</dbReference>
<keyword evidence="2 6" id="KW-0812">Transmembrane</keyword>
<dbReference type="GO" id="GO:0043190">
    <property type="term" value="C:ATP-binding cassette (ABC) transporter complex"/>
    <property type="evidence" value="ECO:0007669"/>
    <property type="project" value="InterPro"/>
</dbReference>
<gene>
    <name evidence="9" type="ORF">GCM10011574_17140</name>
</gene>
<dbReference type="PROSITE" id="PS51012">
    <property type="entry name" value="ABC_TM2"/>
    <property type="match status" value="1"/>
</dbReference>
<evidence type="ECO:0000256" key="5">
    <source>
        <dbReference type="ARBA" id="ARBA00023251"/>
    </source>
</evidence>
<keyword evidence="4 6" id="KW-0472">Membrane</keyword>
<evidence type="ECO:0000256" key="4">
    <source>
        <dbReference type="ARBA" id="ARBA00023136"/>
    </source>
</evidence>
<feature type="transmembrane region" description="Helical" evidence="6">
    <location>
        <begin position="273"/>
        <end position="295"/>
    </location>
</feature>
<dbReference type="RefSeq" id="WP_142569591.1">
    <property type="nucleotide sequence ID" value="NZ_BMMN01000002.1"/>
</dbReference>
<dbReference type="InterPro" id="IPR013525">
    <property type="entry name" value="ABC2_TM"/>
</dbReference>
<dbReference type="Proteomes" id="UP000653480">
    <property type="component" value="Unassembled WGS sequence"/>
</dbReference>
<protein>
    <recommendedName>
        <fullName evidence="6">Transport permease protein</fullName>
    </recommendedName>
</protein>
<comment type="subcellular location">
    <subcellularLocation>
        <location evidence="6">Cell membrane</location>
        <topology evidence="6">Multi-pass membrane protein</topology>
    </subcellularLocation>
    <subcellularLocation>
        <location evidence="1">Membrane</location>
        <topology evidence="1">Multi-pass membrane protein</topology>
    </subcellularLocation>
</comment>
<evidence type="ECO:0000256" key="2">
    <source>
        <dbReference type="ARBA" id="ARBA00022692"/>
    </source>
</evidence>
<evidence type="ECO:0000256" key="6">
    <source>
        <dbReference type="RuleBase" id="RU361157"/>
    </source>
</evidence>
<dbReference type="AlphaFoldDB" id="A0A8H9GYB6"/>
<name>A0A8H9GYB6_9ACTN</name>
<keyword evidence="3 6" id="KW-1133">Transmembrane helix</keyword>
<reference evidence="9" key="2">
    <citation type="submission" date="2020-09" db="EMBL/GenBank/DDBJ databases">
        <authorList>
            <person name="Sun Q."/>
            <person name="Zhou Y."/>
        </authorList>
    </citation>
    <scope>NUCLEOTIDE SEQUENCE</scope>
    <source>
        <strain evidence="9">CGMCC 4.7138</strain>
    </source>
</reference>
<keyword evidence="10" id="KW-1185">Reference proteome</keyword>
<dbReference type="EMBL" id="BMMN01000002">
    <property type="protein sequence ID" value="GGO05404.1"/>
    <property type="molecule type" value="Genomic_DNA"/>
</dbReference>
<evidence type="ECO:0000256" key="7">
    <source>
        <dbReference type="SAM" id="MobiDB-lite"/>
    </source>
</evidence>
<accession>A0A8H9GYB6</accession>
<keyword evidence="6" id="KW-0813">Transport</keyword>
<dbReference type="InterPro" id="IPR000412">
    <property type="entry name" value="ABC_2_transport"/>
</dbReference>
<evidence type="ECO:0000259" key="8">
    <source>
        <dbReference type="PROSITE" id="PS51012"/>
    </source>
</evidence>
<evidence type="ECO:0000256" key="3">
    <source>
        <dbReference type="ARBA" id="ARBA00022989"/>
    </source>
</evidence>